<evidence type="ECO:0000313" key="1">
    <source>
        <dbReference type="EMBL" id="CBW25887.1"/>
    </source>
</evidence>
<dbReference type="PATRIC" id="fig|862908.3.peg.954"/>
<name>E1WXT0_HALMS</name>
<accession>E1WXT0</accession>
<keyword evidence="2" id="KW-1185">Reference proteome</keyword>
<dbReference type="EMBL" id="FQ312005">
    <property type="protein sequence ID" value="CBW25887.1"/>
    <property type="molecule type" value="Genomic_DNA"/>
</dbReference>
<gene>
    <name evidence="1" type="ordered locus">BMS_1003</name>
</gene>
<sequence>MVLVIEESTIKEEEKEVLNTERTYVFVENKKAKSLSFQIIKGPFLRRGFLFLNLLI</sequence>
<organism evidence="1 2">
    <name type="scientific">Halobacteriovorax marinus (strain ATCC BAA-682 / DSM 15412 / SJ)</name>
    <name type="common">Bacteriovorax marinus</name>
    <dbReference type="NCBI Taxonomy" id="862908"/>
    <lineage>
        <taxon>Bacteria</taxon>
        <taxon>Pseudomonadati</taxon>
        <taxon>Bdellovibrionota</taxon>
        <taxon>Bacteriovoracia</taxon>
        <taxon>Bacteriovoracales</taxon>
        <taxon>Halobacteriovoraceae</taxon>
        <taxon>Halobacteriovorax</taxon>
    </lineage>
</organism>
<dbReference type="STRING" id="862908.BMS_1003"/>
<evidence type="ECO:0000313" key="2">
    <source>
        <dbReference type="Proteomes" id="UP000008963"/>
    </source>
</evidence>
<dbReference type="Proteomes" id="UP000008963">
    <property type="component" value="Chromosome"/>
</dbReference>
<dbReference type="HOGENOM" id="CLU_3007981_0_0_7"/>
<dbReference type="AlphaFoldDB" id="E1WXT0"/>
<reference evidence="2" key="1">
    <citation type="journal article" date="2013" name="ISME J.">
        <title>A small predatory core genome in the divergent marine Bacteriovorax marinus SJ and the terrestrial Bdellovibrio bacteriovorus.</title>
        <authorList>
            <person name="Crossman L.C."/>
            <person name="Chen H."/>
            <person name="Cerdeno-Tarraga A.M."/>
            <person name="Brooks K."/>
            <person name="Quail M.A."/>
            <person name="Pineiro S.A."/>
            <person name="Hobley L."/>
            <person name="Sockett R.E."/>
            <person name="Bentley S.D."/>
            <person name="Parkhill J."/>
            <person name="Williams H.N."/>
            <person name="Stine O.C."/>
        </authorList>
    </citation>
    <scope>NUCLEOTIDE SEQUENCE [LARGE SCALE GENOMIC DNA]</scope>
    <source>
        <strain evidence="2">ATCC BAA-682 / DSM 15412 / SJ</strain>
    </source>
</reference>
<proteinExistence type="predicted"/>
<dbReference type="KEGG" id="bmx:BMS_1003"/>
<protein>
    <submittedName>
        <fullName evidence="1">Uncharacterized protein</fullName>
    </submittedName>
</protein>